<dbReference type="RefSeq" id="WP_157683569.1">
    <property type="nucleotide sequence ID" value="NZ_LT629772.1"/>
</dbReference>
<dbReference type="Gene3D" id="3.90.1200.10">
    <property type="match status" value="1"/>
</dbReference>
<dbReference type="OrthoDB" id="3638028at2"/>
<dbReference type="GO" id="GO:0019748">
    <property type="term" value="P:secondary metabolic process"/>
    <property type="evidence" value="ECO:0007669"/>
    <property type="project" value="InterPro"/>
</dbReference>
<dbReference type="InterPro" id="IPR011009">
    <property type="entry name" value="Kinase-like_dom_sf"/>
</dbReference>
<sequence>MLAIPEIVRARAVSQGAESWLAGLDDQVRRLAARWGLQLGDVLDGGTAALVVEVTMADRTPAALKISVPDLGFDDQLRLLESADGRGYVRVLRSDPGHGAALLERLGQPLAPLIEDSANGPSPEVQLCVLGRLLPVAWELPRTPYQDQDWNKAEQLARMIGELWPKLGRPCSAAVIDRALDYAAKRAAVPRDRWVVVHGDPHPGNVLRVLAERPGAVGGYVFIDPDGFLADPAYDVGVTLRDWSSQLLTGDPIALQQHYCRLAANGTGIDRQAIWEWAYLERVSSGLFVTSFGEPDRGRRFLDTAELLL</sequence>
<dbReference type="Pfam" id="PF04655">
    <property type="entry name" value="APH_6_hur"/>
    <property type="match status" value="1"/>
</dbReference>
<dbReference type="GO" id="GO:0016301">
    <property type="term" value="F:kinase activity"/>
    <property type="evidence" value="ECO:0007669"/>
    <property type="project" value="UniProtKB-KW"/>
</dbReference>
<dbReference type="Proteomes" id="UP000199103">
    <property type="component" value="Chromosome I"/>
</dbReference>
<reference evidence="1 2" key="1">
    <citation type="submission" date="2016-10" db="EMBL/GenBank/DDBJ databases">
        <authorList>
            <person name="de Groot N.N."/>
        </authorList>
    </citation>
    <scope>NUCLEOTIDE SEQUENCE [LARGE SCALE GENOMIC DNA]</scope>
    <source>
        <strain evidence="1 2">DSM 21800</strain>
    </source>
</reference>
<organism evidence="1 2">
    <name type="scientific">Microlunatus soli</name>
    <dbReference type="NCBI Taxonomy" id="630515"/>
    <lineage>
        <taxon>Bacteria</taxon>
        <taxon>Bacillati</taxon>
        <taxon>Actinomycetota</taxon>
        <taxon>Actinomycetes</taxon>
        <taxon>Propionibacteriales</taxon>
        <taxon>Propionibacteriaceae</taxon>
        <taxon>Microlunatus</taxon>
    </lineage>
</organism>
<keyword evidence="2" id="KW-1185">Reference proteome</keyword>
<dbReference type="GO" id="GO:0016773">
    <property type="term" value="F:phosphotransferase activity, alcohol group as acceptor"/>
    <property type="evidence" value="ECO:0007669"/>
    <property type="project" value="InterPro"/>
</dbReference>
<proteinExistence type="predicted"/>
<dbReference type="InterPro" id="IPR006748">
    <property type="entry name" value="NH2Glyco/OHUrea_AB-resist_kin"/>
</dbReference>
<dbReference type="STRING" id="630515.SAMN04489812_3881"/>
<protein>
    <submittedName>
        <fullName evidence="1">Streptomycin 6-kinase</fullName>
    </submittedName>
</protein>
<keyword evidence="1" id="KW-0418">Kinase</keyword>
<accession>A0A1H1X2D5</accession>
<name>A0A1H1X2D5_9ACTN</name>
<keyword evidence="1" id="KW-0808">Transferase</keyword>
<dbReference type="EMBL" id="LT629772">
    <property type="protein sequence ID" value="SDT02709.1"/>
    <property type="molecule type" value="Genomic_DNA"/>
</dbReference>
<evidence type="ECO:0000313" key="1">
    <source>
        <dbReference type="EMBL" id="SDT02709.1"/>
    </source>
</evidence>
<dbReference type="SUPFAM" id="SSF56112">
    <property type="entry name" value="Protein kinase-like (PK-like)"/>
    <property type="match status" value="1"/>
</dbReference>
<gene>
    <name evidence="1" type="ORF">SAMN04489812_3881</name>
</gene>
<evidence type="ECO:0000313" key="2">
    <source>
        <dbReference type="Proteomes" id="UP000199103"/>
    </source>
</evidence>
<dbReference type="AlphaFoldDB" id="A0A1H1X2D5"/>